<reference evidence="14" key="1">
    <citation type="submission" date="2013-04" db="EMBL/GenBank/DDBJ databases">
        <authorList>
            <person name="Qu J."/>
            <person name="Murali S.C."/>
            <person name="Bandaranaike D."/>
            <person name="Bellair M."/>
            <person name="Blankenburg K."/>
            <person name="Chao H."/>
            <person name="Dinh H."/>
            <person name="Doddapaneni H."/>
            <person name="Downs B."/>
            <person name="Dugan-Rocha S."/>
            <person name="Elkadiri S."/>
            <person name="Gnanaolivu R.D."/>
            <person name="Hernandez B."/>
            <person name="Javaid M."/>
            <person name="Jayaseelan J.C."/>
            <person name="Lee S."/>
            <person name="Li M."/>
            <person name="Ming W."/>
            <person name="Munidasa M."/>
            <person name="Muniz J."/>
            <person name="Nguyen L."/>
            <person name="Ongeri F."/>
            <person name="Osuji N."/>
            <person name="Pu L.-L."/>
            <person name="Puazo M."/>
            <person name="Qu C."/>
            <person name="Quiroz J."/>
            <person name="Raj R."/>
            <person name="Weissenberger G."/>
            <person name="Xin Y."/>
            <person name="Zou X."/>
            <person name="Han Y."/>
            <person name="Richards S."/>
            <person name="Worley K."/>
            <person name="Muzny D."/>
            <person name="Gibbs R."/>
        </authorList>
    </citation>
    <scope>NUCLEOTIDE SEQUENCE</scope>
    <source>
        <strain evidence="14">Sampled in the wild</strain>
    </source>
</reference>
<keyword evidence="6" id="KW-0479">Metal-binding</keyword>
<evidence type="ECO:0000256" key="1">
    <source>
        <dbReference type="ARBA" id="ARBA00005150"/>
    </source>
</evidence>
<name>A0A8K0K5B3_LADFU</name>
<dbReference type="NCBIfam" id="TIGR01499">
    <property type="entry name" value="folC"/>
    <property type="match status" value="1"/>
</dbReference>
<dbReference type="GO" id="GO:0005829">
    <property type="term" value="C:cytosol"/>
    <property type="evidence" value="ECO:0007669"/>
    <property type="project" value="TreeGrafter"/>
</dbReference>
<comment type="caution">
    <text evidence="14">The sequence shown here is derived from an EMBL/GenBank/DDBJ whole genome shotgun (WGS) entry which is preliminary data.</text>
</comment>
<dbReference type="GO" id="GO:0046872">
    <property type="term" value="F:metal ion binding"/>
    <property type="evidence" value="ECO:0007669"/>
    <property type="project" value="UniProtKB-KW"/>
</dbReference>
<evidence type="ECO:0000256" key="10">
    <source>
        <dbReference type="ARBA" id="ARBA00030592"/>
    </source>
</evidence>
<dbReference type="Proteomes" id="UP000792457">
    <property type="component" value="Unassembled WGS sequence"/>
</dbReference>
<dbReference type="OrthoDB" id="5212574at2759"/>
<dbReference type="GO" id="GO:0004326">
    <property type="term" value="F:tetrahydrofolylpolyglutamate synthase activity"/>
    <property type="evidence" value="ECO:0007669"/>
    <property type="project" value="UniProtKB-EC"/>
</dbReference>
<accession>A0A8K0K5B3</accession>
<evidence type="ECO:0000313" key="14">
    <source>
        <dbReference type="EMBL" id="KAG8228631.1"/>
    </source>
</evidence>
<dbReference type="Gene3D" id="3.90.190.20">
    <property type="entry name" value="Mur ligase, C-terminal domain"/>
    <property type="match status" value="1"/>
</dbReference>
<dbReference type="PANTHER" id="PTHR11136:SF5">
    <property type="entry name" value="FOLYLPOLYGLUTAMATE SYNTHASE, MITOCHONDRIAL"/>
    <property type="match status" value="1"/>
</dbReference>
<keyword evidence="5" id="KW-0436">Ligase</keyword>
<dbReference type="SUPFAM" id="SSF53244">
    <property type="entry name" value="MurD-like peptide ligases, peptide-binding domain"/>
    <property type="match status" value="1"/>
</dbReference>
<dbReference type="EMBL" id="KZ308379">
    <property type="protein sequence ID" value="KAG8228631.1"/>
    <property type="molecule type" value="Genomic_DNA"/>
</dbReference>
<comment type="similarity">
    <text evidence="2">Belongs to the folylpolyglutamate synthase family.</text>
</comment>
<dbReference type="GO" id="GO:0006730">
    <property type="term" value="P:one-carbon metabolic process"/>
    <property type="evidence" value="ECO:0007669"/>
    <property type="project" value="UniProtKB-KW"/>
</dbReference>
<evidence type="ECO:0000256" key="9">
    <source>
        <dbReference type="ARBA" id="ARBA00022842"/>
    </source>
</evidence>
<organism evidence="14 15">
    <name type="scientific">Ladona fulva</name>
    <name type="common">Scarce chaser dragonfly</name>
    <name type="synonym">Libellula fulva</name>
    <dbReference type="NCBI Taxonomy" id="123851"/>
    <lineage>
        <taxon>Eukaryota</taxon>
        <taxon>Metazoa</taxon>
        <taxon>Ecdysozoa</taxon>
        <taxon>Arthropoda</taxon>
        <taxon>Hexapoda</taxon>
        <taxon>Insecta</taxon>
        <taxon>Pterygota</taxon>
        <taxon>Palaeoptera</taxon>
        <taxon>Odonata</taxon>
        <taxon>Epiprocta</taxon>
        <taxon>Anisoptera</taxon>
        <taxon>Libelluloidea</taxon>
        <taxon>Libellulidae</taxon>
        <taxon>Ladona</taxon>
    </lineage>
</organism>
<evidence type="ECO:0000256" key="7">
    <source>
        <dbReference type="ARBA" id="ARBA00022741"/>
    </source>
</evidence>
<dbReference type="UniPathway" id="UPA00850"/>
<keyword evidence="15" id="KW-1185">Reference proteome</keyword>
<evidence type="ECO:0000256" key="13">
    <source>
        <dbReference type="SAM" id="MobiDB-lite"/>
    </source>
</evidence>
<evidence type="ECO:0000256" key="5">
    <source>
        <dbReference type="ARBA" id="ARBA00022598"/>
    </source>
</evidence>
<dbReference type="InterPro" id="IPR001645">
    <property type="entry name" value="Folylpolyglutamate_synth"/>
</dbReference>
<dbReference type="PROSITE" id="PS01012">
    <property type="entry name" value="FOLYLPOLYGLU_SYNT_2"/>
    <property type="match status" value="1"/>
</dbReference>
<feature type="region of interest" description="Disordered" evidence="13">
    <location>
        <begin position="575"/>
        <end position="602"/>
    </location>
</feature>
<keyword evidence="4" id="KW-0554">One-carbon metabolism</keyword>
<dbReference type="InterPro" id="IPR036615">
    <property type="entry name" value="Mur_ligase_C_dom_sf"/>
</dbReference>
<evidence type="ECO:0000256" key="6">
    <source>
        <dbReference type="ARBA" id="ARBA00022723"/>
    </source>
</evidence>
<evidence type="ECO:0000256" key="11">
    <source>
        <dbReference type="ARBA" id="ARBA00030876"/>
    </source>
</evidence>
<comment type="pathway">
    <text evidence="1">Cofactor biosynthesis; tetrahydrofolylpolyglutamate biosynthesis.</text>
</comment>
<evidence type="ECO:0000256" key="4">
    <source>
        <dbReference type="ARBA" id="ARBA00022563"/>
    </source>
</evidence>
<dbReference type="GO" id="GO:0005739">
    <property type="term" value="C:mitochondrion"/>
    <property type="evidence" value="ECO:0007669"/>
    <property type="project" value="TreeGrafter"/>
</dbReference>
<evidence type="ECO:0000313" key="15">
    <source>
        <dbReference type="Proteomes" id="UP000792457"/>
    </source>
</evidence>
<sequence>MNRYDLMRILLQKLTMVKGLQEAACVRSAAFSNYINPTGYREAVRALNLLQTNASVLQEARKKREQGIEEKRDKLLETYKYLSRSGVSLEQLDSLPIIHVAGTKGKGSTCAFCESVLRHWAKGSTEMTWKKRRGNDGMQAIRTGLYTSPHLVEVRERIQLNGKPISQELFAFHFWDVYNALMEKRDHEHDMPPYFKFLTVLAFNVFIKEGVDVAIIEVGIGGEYDCTNIISILGTTLGEIAWQKAGILKKGSAAFTSFGQDLTAMTMLEDRAKEKEVLLKVCPPLSSYSFNGHSLTKALNLRSKVQEVNASLALQLANEWICWAQNSDICDHNVPKYGISMAQPFEVNTYMFSGIKKCSWPGRLQILHLPNITAMSERLKLYGSDFPFTFFLDGAHTSESIQVCIDWFTDSTHSVDSCMKCQDSLKNGSGGNRIDHQGDTMRILLFNTTGDRNVEMLLSPLARSNLFHMALFSTNSPTSTVDPHSDLTNFSTYQDQQKMRCEEHLKVWMKYNKHIPGHVFACVFDALSHLEKLPSISLHKGNRFRKVHVLVSGSLHLVGSVMSILDPDLSSFHSSGESISQKSEPNIETSLKSTAAEYNTLR</sequence>
<keyword evidence="9" id="KW-0460">Magnesium</keyword>
<protein>
    <recommendedName>
        <fullName evidence="3">tetrahydrofolate synthase</fullName>
        <ecNumber evidence="3">6.3.2.17</ecNumber>
    </recommendedName>
    <alternativeName>
        <fullName evidence="11">Folylpoly-gamma-glutamate synthetase</fullName>
    </alternativeName>
    <alternativeName>
        <fullName evidence="10">Tetrahydrofolylpolyglutamate synthase</fullName>
    </alternativeName>
</protein>
<keyword evidence="8" id="KW-0067">ATP-binding</keyword>
<evidence type="ECO:0000256" key="8">
    <source>
        <dbReference type="ARBA" id="ARBA00022840"/>
    </source>
</evidence>
<dbReference type="GO" id="GO:0005524">
    <property type="term" value="F:ATP binding"/>
    <property type="evidence" value="ECO:0007669"/>
    <property type="project" value="UniProtKB-KW"/>
</dbReference>
<gene>
    <name evidence="14" type="ORF">J437_LFUL008282</name>
</gene>
<dbReference type="PANTHER" id="PTHR11136">
    <property type="entry name" value="FOLYLPOLYGLUTAMATE SYNTHASE-RELATED"/>
    <property type="match status" value="1"/>
</dbReference>
<evidence type="ECO:0000256" key="3">
    <source>
        <dbReference type="ARBA" id="ARBA00013025"/>
    </source>
</evidence>
<comment type="catalytic activity">
    <reaction evidence="12">
        <text>(6S)-5,6,7,8-tetrahydrofolyl-(gamma-L-Glu)(n) + L-glutamate + ATP = (6S)-5,6,7,8-tetrahydrofolyl-(gamma-L-Glu)(n+1) + ADP + phosphate + H(+)</text>
        <dbReference type="Rhea" id="RHEA:10580"/>
        <dbReference type="Rhea" id="RHEA-COMP:14738"/>
        <dbReference type="Rhea" id="RHEA-COMP:14740"/>
        <dbReference type="ChEBI" id="CHEBI:15378"/>
        <dbReference type="ChEBI" id="CHEBI:29985"/>
        <dbReference type="ChEBI" id="CHEBI:30616"/>
        <dbReference type="ChEBI" id="CHEBI:43474"/>
        <dbReference type="ChEBI" id="CHEBI:141005"/>
        <dbReference type="ChEBI" id="CHEBI:456216"/>
        <dbReference type="EC" id="6.3.2.17"/>
    </reaction>
</comment>
<dbReference type="InterPro" id="IPR018109">
    <property type="entry name" value="Folylpolyglutamate_synth_CS"/>
</dbReference>
<evidence type="ECO:0000256" key="12">
    <source>
        <dbReference type="ARBA" id="ARBA00047493"/>
    </source>
</evidence>
<dbReference type="Gene3D" id="3.40.1190.10">
    <property type="entry name" value="Mur-like, catalytic domain"/>
    <property type="match status" value="1"/>
</dbReference>
<proteinExistence type="inferred from homology"/>
<dbReference type="PROSITE" id="PS01011">
    <property type="entry name" value="FOLYLPOLYGLU_SYNT_1"/>
    <property type="match status" value="1"/>
</dbReference>
<dbReference type="SUPFAM" id="SSF53623">
    <property type="entry name" value="MurD-like peptide ligases, catalytic domain"/>
    <property type="match status" value="1"/>
</dbReference>
<reference evidence="14" key="2">
    <citation type="submission" date="2017-10" db="EMBL/GenBank/DDBJ databases">
        <title>Ladona fulva Genome sequencing and assembly.</title>
        <authorList>
            <person name="Murali S."/>
            <person name="Richards S."/>
            <person name="Bandaranaike D."/>
            <person name="Bellair M."/>
            <person name="Blankenburg K."/>
            <person name="Chao H."/>
            <person name="Dinh H."/>
            <person name="Doddapaneni H."/>
            <person name="Dugan-Rocha S."/>
            <person name="Elkadiri S."/>
            <person name="Gnanaolivu R."/>
            <person name="Hernandez B."/>
            <person name="Skinner E."/>
            <person name="Javaid M."/>
            <person name="Lee S."/>
            <person name="Li M."/>
            <person name="Ming W."/>
            <person name="Munidasa M."/>
            <person name="Muniz J."/>
            <person name="Nguyen L."/>
            <person name="Hughes D."/>
            <person name="Osuji N."/>
            <person name="Pu L.-L."/>
            <person name="Puazo M."/>
            <person name="Qu C."/>
            <person name="Quiroz J."/>
            <person name="Raj R."/>
            <person name="Weissenberger G."/>
            <person name="Xin Y."/>
            <person name="Zou X."/>
            <person name="Han Y."/>
            <person name="Worley K."/>
            <person name="Muzny D."/>
            <person name="Gibbs R."/>
        </authorList>
    </citation>
    <scope>NUCLEOTIDE SEQUENCE</scope>
    <source>
        <strain evidence="14">Sampled in the wild</strain>
    </source>
</reference>
<evidence type="ECO:0000256" key="2">
    <source>
        <dbReference type="ARBA" id="ARBA00008276"/>
    </source>
</evidence>
<dbReference type="EC" id="6.3.2.17" evidence="3"/>
<keyword evidence="7" id="KW-0547">Nucleotide-binding</keyword>
<dbReference type="AlphaFoldDB" id="A0A8K0K5B3"/>
<dbReference type="InterPro" id="IPR036565">
    <property type="entry name" value="Mur-like_cat_sf"/>
</dbReference>